<dbReference type="Proteomes" id="UP000285232">
    <property type="component" value="Unassembled WGS sequence"/>
</dbReference>
<keyword evidence="1" id="KW-0812">Transmembrane</keyword>
<sequence>MRYVPDKKPEATLKDHLGKWFMRIAFFLLFSPFVIVFLLGLTGEPIPEGAFGTWFMGALTVAGLVTSWDMFRSVKRHGASELGCALPIAAVTCWWGWIFLRDLGAFE</sequence>
<name>A0A419RVJ9_9SPHN</name>
<keyword evidence="1" id="KW-1133">Transmembrane helix</keyword>
<evidence type="ECO:0000256" key="1">
    <source>
        <dbReference type="SAM" id="Phobius"/>
    </source>
</evidence>
<dbReference type="EMBL" id="RAHX01000001">
    <property type="protein sequence ID" value="RJY09816.1"/>
    <property type="molecule type" value="Genomic_DNA"/>
</dbReference>
<proteinExistence type="predicted"/>
<comment type="caution">
    <text evidence="2">The sequence shown here is derived from an EMBL/GenBank/DDBJ whole genome shotgun (WGS) entry which is preliminary data.</text>
</comment>
<dbReference type="AlphaFoldDB" id="A0A419RVJ9"/>
<keyword evidence="3" id="KW-1185">Reference proteome</keyword>
<reference evidence="2 3" key="1">
    <citation type="journal article" date="2017" name="Int. J. Syst. Evol. Microbiol.">
        <title>Erythrobacter aquimixticola sp. nov., isolated from the junction between the ocean and a freshwater spring.</title>
        <authorList>
            <person name="Park S."/>
            <person name="Jung Y.T."/>
            <person name="Choi S.J."/>
            <person name="Yoon J.H."/>
        </authorList>
    </citation>
    <scope>NUCLEOTIDE SEQUENCE [LARGE SCALE GENOMIC DNA]</scope>
    <source>
        <strain evidence="2 3">JSSK-14</strain>
    </source>
</reference>
<protein>
    <submittedName>
        <fullName evidence="2">Uncharacterized protein</fullName>
    </submittedName>
</protein>
<feature type="transmembrane region" description="Helical" evidence="1">
    <location>
        <begin position="51"/>
        <end position="70"/>
    </location>
</feature>
<evidence type="ECO:0000313" key="3">
    <source>
        <dbReference type="Proteomes" id="UP000285232"/>
    </source>
</evidence>
<feature type="transmembrane region" description="Helical" evidence="1">
    <location>
        <begin position="82"/>
        <end position="100"/>
    </location>
</feature>
<accession>A0A419RVJ9</accession>
<feature type="transmembrane region" description="Helical" evidence="1">
    <location>
        <begin position="20"/>
        <end position="39"/>
    </location>
</feature>
<keyword evidence="1" id="KW-0472">Membrane</keyword>
<organism evidence="2 3">
    <name type="scientific">Aurantiacibacter aquimixticola</name>
    <dbReference type="NCBI Taxonomy" id="1958945"/>
    <lineage>
        <taxon>Bacteria</taxon>
        <taxon>Pseudomonadati</taxon>
        <taxon>Pseudomonadota</taxon>
        <taxon>Alphaproteobacteria</taxon>
        <taxon>Sphingomonadales</taxon>
        <taxon>Erythrobacteraceae</taxon>
        <taxon>Aurantiacibacter</taxon>
    </lineage>
</organism>
<evidence type="ECO:0000313" key="2">
    <source>
        <dbReference type="EMBL" id="RJY09816.1"/>
    </source>
</evidence>
<gene>
    <name evidence="2" type="ORF">D6201_11025</name>
</gene>